<proteinExistence type="predicted"/>
<sequence>MRYNNPLSSLLTALFIQTLCTGMFAFAYVLLPYAFRIQLTLLHMVLLLGTQAFALSRLARMPYQWQVFQLFFPVALLAGFALQWPAIIAPTVFFVLLGVFWPVLKGGAPLFSSGKSAWDAVAQVITPTNDSNFRFLDAGSGTGGLIIALASLHPDATMEGAETACIPWMISRIRIALRRSNARARYINYQHIDFGYYDVVFTYLSPACMPDIWFKARKEMRTHSLLLSYEFAIPEAEPDFRCYPVPGGPPLLGWRIPPANYCC</sequence>
<dbReference type="Proteomes" id="UP000325755">
    <property type="component" value="Chromosome"/>
</dbReference>
<dbReference type="KEGG" id="mmob:F6R98_07115"/>
<keyword evidence="1" id="KW-1133">Transmembrane helix</keyword>
<keyword evidence="2" id="KW-0489">Methyltransferase</keyword>
<dbReference type="AlphaFoldDB" id="A0A5Q0BH09"/>
<keyword evidence="3" id="KW-1185">Reference proteome</keyword>
<organism evidence="2 3">
    <name type="scientific">Candidatus Methylospira mobilis</name>
    <dbReference type="NCBI Taxonomy" id="1808979"/>
    <lineage>
        <taxon>Bacteria</taxon>
        <taxon>Pseudomonadati</taxon>
        <taxon>Pseudomonadota</taxon>
        <taxon>Gammaproteobacteria</taxon>
        <taxon>Methylococcales</taxon>
        <taxon>Methylococcaceae</taxon>
        <taxon>Candidatus Methylospira</taxon>
    </lineage>
</organism>
<dbReference type="InParanoid" id="A0A5Q0BH09"/>
<keyword evidence="1" id="KW-0812">Transmembrane</keyword>
<gene>
    <name evidence="2" type="ORF">F6R98_07115</name>
</gene>
<dbReference type="Gene3D" id="3.40.50.150">
    <property type="entry name" value="Vaccinia Virus protein VP39"/>
    <property type="match status" value="1"/>
</dbReference>
<feature type="transmembrane region" description="Helical" evidence="1">
    <location>
        <begin position="37"/>
        <end position="56"/>
    </location>
</feature>
<feature type="transmembrane region" description="Helical" evidence="1">
    <location>
        <begin position="87"/>
        <end position="104"/>
    </location>
</feature>
<dbReference type="EMBL" id="CP044205">
    <property type="protein sequence ID" value="QFY42422.1"/>
    <property type="molecule type" value="Genomic_DNA"/>
</dbReference>
<keyword evidence="1" id="KW-0472">Membrane</keyword>
<dbReference type="GO" id="GO:0008168">
    <property type="term" value="F:methyltransferase activity"/>
    <property type="evidence" value="ECO:0007669"/>
    <property type="project" value="UniProtKB-KW"/>
</dbReference>
<dbReference type="SUPFAM" id="SSF53335">
    <property type="entry name" value="S-adenosyl-L-methionine-dependent methyltransferases"/>
    <property type="match status" value="1"/>
</dbReference>
<reference evidence="2 3" key="1">
    <citation type="submission" date="2019-09" db="EMBL/GenBank/DDBJ databases">
        <title>Ecophysiology of the spiral-shaped methanotroph Methylospira mobilis as revealed by the complete genome sequence.</title>
        <authorList>
            <person name="Oshkin I.Y."/>
            <person name="Dedysh S.N."/>
            <person name="Miroshnikov K."/>
            <person name="Danilova O.V."/>
            <person name="Hakobyan A."/>
            <person name="Liesack W."/>
        </authorList>
    </citation>
    <scope>NUCLEOTIDE SEQUENCE [LARGE SCALE GENOMIC DNA]</scope>
    <source>
        <strain evidence="2 3">Shm1</strain>
    </source>
</reference>
<dbReference type="RefSeq" id="WP_153248417.1">
    <property type="nucleotide sequence ID" value="NZ_CP044205.1"/>
</dbReference>
<evidence type="ECO:0000313" key="3">
    <source>
        <dbReference type="Proteomes" id="UP000325755"/>
    </source>
</evidence>
<dbReference type="InterPro" id="IPR029063">
    <property type="entry name" value="SAM-dependent_MTases_sf"/>
</dbReference>
<dbReference type="GO" id="GO:0032259">
    <property type="term" value="P:methylation"/>
    <property type="evidence" value="ECO:0007669"/>
    <property type="project" value="UniProtKB-KW"/>
</dbReference>
<protein>
    <submittedName>
        <fullName evidence="2">Class I SAM-dependent methyltransferase</fullName>
    </submittedName>
</protein>
<dbReference type="OrthoDB" id="5611641at2"/>
<evidence type="ECO:0000313" key="2">
    <source>
        <dbReference type="EMBL" id="QFY42422.1"/>
    </source>
</evidence>
<accession>A0A5Q0BH09</accession>
<evidence type="ECO:0000256" key="1">
    <source>
        <dbReference type="SAM" id="Phobius"/>
    </source>
</evidence>
<feature type="transmembrane region" description="Helical" evidence="1">
    <location>
        <begin position="7"/>
        <end position="31"/>
    </location>
</feature>
<keyword evidence="2" id="KW-0808">Transferase</keyword>
<name>A0A5Q0BH09_9GAMM</name>